<keyword evidence="2" id="KW-0687">Ribonucleoprotein</keyword>
<sequence length="55" mass="6523">MPSHGSLTKAGKVRAATPKIPPKPRTNPFPRKRSRRNYFRRIVMGGLPWQRRRRR</sequence>
<dbReference type="GO" id="GO:0006412">
    <property type="term" value="P:translation"/>
    <property type="evidence" value="ECO:0007669"/>
    <property type="project" value="InterPro"/>
</dbReference>
<comment type="caution">
    <text evidence="4">The sequence shown here is derived from an EMBL/GenBank/DDBJ whole genome shotgun (WGS) entry which is preliminary data.</text>
</comment>
<evidence type="ECO:0000313" key="5">
    <source>
        <dbReference type="EMBL" id="RLE53125.1"/>
    </source>
</evidence>
<dbReference type="Pfam" id="PF04758">
    <property type="entry name" value="Ribosomal_S30"/>
    <property type="match status" value="1"/>
</dbReference>
<evidence type="ECO:0000313" key="7">
    <source>
        <dbReference type="Proteomes" id="UP000269499"/>
    </source>
</evidence>
<evidence type="ECO:0000313" key="6">
    <source>
        <dbReference type="Proteomes" id="UP000268446"/>
    </source>
</evidence>
<name>A0A497EZ21_9CREN</name>
<dbReference type="Proteomes" id="UP000268446">
    <property type="component" value="Unassembled WGS sequence"/>
</dbReference>
<feature type="region of interest" description="Disordered" evidence="3">
    <location>
        <begin position="1"/>
        <end position="39"/>
    </location>
</feature>
<proteinExistence type="predicted"/>
<evidence type="ECO:0000256" key="1">
    <source>
        <dbReference type="ARBA" id="ARBA00022980"/>
    </source>
</evidence>
<reference evidence="6 7" key="1">
    <citation type="submission" date="2018-06" db="EMBL/GenBank/DDBJ databases">
        <title>Extensive metabolic versatility and redundancy in microbially diverse, dynamic hydrothermal sediments.</title>
        <authorList>
            <person name="Dombrowski N."/>
            <person name="Teske A."/>
            <person name="Baker B.J."/>
        </authorList>
    </citation>
    <scope>NUCLEOTIDE SEQUENCE [LARGE SCALE GENOMIC DNA]</scope>
    <source>
        <strain evidence="5">B20_G2</strain>
        <strain evidence="4">B29_G17</strain>
    </source>
</reference>
<accession>A0A497EZ21</accession>
<dbReference type="InterPro" id="IPR006846">
    <property type="entry name" value="Ribosomal_eS30"/>
</dbReference>
<dbReference type="EMBL" id="QMRA01000081">
    <property type="protein sequence ID" value="RLE53125.1"/>
    <property type="molecule type" value="Genomic_DNA"/>
</dbReference>
<dbReference type="EMBL" id="QMQZ01000005">
    <property type="protein sequence ID" value="RLE52271.1"/>
    <property type="molecule type" value="Genomic_DNA"/>
</dbReference>
<dbReference type="GO" id="GO:0003735">
    <property type="term" value="F:structural constituent of ribosome"/>
    <property type="evidence" value="ECO:0007669"/>
    <property type="project" value="InterPro"/>
</dbReference>
<dbReference type="Proteomes" id="UP000269499">
    <property type="component" value="Unassembled WGS sequence"/>
</dbReference>
<evidence type="ECO:0000313" key="4">
    <source>
        <dbReference type="EMBL" id="RLE52271.1"/>
    </source>
</evidence>
<dbReference type="GO" id="GO:1990904">
    <property type="term" value="C:ribonucleoprotein complex"/>
    <property type="evidence" value="ECO:0007669"/>
    <property type="project" value="UniProtKB-KW"/>
</dbReference>
<gene>
    <name evidence="4" type="ORF">DRJ20_00440</name>
    <name evidence="5" type="ORF">DRJ26_03790</name>
</gene>
<dbReference type="AlphaFoldDB" id="A0A497EZ21"/>
<evidence type="ECO:0000256" key="2">
    <source>
        <dbReference type="ARBA" id="ARBA00023274"/>
    </source>
</evidence>
<feature type="compositionally biased region" description="Basic residues" evidence="3">
    <location>
        <begin position="30"/>
        <end position="39"/>
    </location>
</feature>
<dbReference type="GO" id="GO:0005840">
    <property type="term" value="C:ribosome"/>
    <property type="evidence" value="ECO:0007669"/>
    <property type="project" value="UniProtKB-KW"/>
</dbReference>
<keyword evidence="1 4" id="KW-0689">Ribosomal protein</keyword>
<dbReference type="NCBIfam" id="NF006817">
    <property type="entry name" value="PRK09336.1"/>
    <property type="match status" value="1"/>
</dbReference>
<evidence type="ECO:0000256" key="3">
    <source>
        <dbReference type="SAM" id="MobiDB-lite"/>
    </source>
</evidence>
<organism evidence="4 6">
    <name type="scientific">Thermoproteota archaeon</name>
    <dbReference type="NCBI Taxonomy" id="2056631"/>
    <lineage>
        <taxon>Archaea</taxon>
        <taxon>Thermoproteota</taxon>
    </lineage>
</organism>
<protein>
    <submittedName>
        <fullName evidence="4">30S ribosomal protein S30e</fullName>
    </submittedName>
</protein>